<keyword evidence="3" id="KW-1185">Reference proteome</keyword>
<dbReference type="RefSeq" id="WP_207689978.1">
    <property type="nucleotide sequence ID" value="NZ_CP061799.1"/>
</dbReference>
<gene>
    <name evidence="2" type="ORF">dnl_02870</name>
</gene>
<feature type="compositionally biased region" description="Basic and acidic residues" evidence="1">
    <location>
        <begin position="126"/>
        <end position="136"/>
    </location>
</feature>
<organism evidence="2 3">
    <name type="scientific">Desulfonema limicola</name>
    <dbReference type="NCBI Taxonomy" id="45656"/>
    <lineage>
        <taxon>Bacteria</taxon>
        <taxon>Pseudomonadati</taxon>
        <taxon>Thermodesulfobacteriota</taxon>
        <taxon>Desulfobacteria</taxon>
        <taxon>Desulfobacterales</taxon>
        <taxon>Desulfococcaceae</taxon>
        <taxon>Desulfonema</taxon>
    </lineage>
</organism>
<accession>A0A975B3F2</accession>
<evidence type="ECO:0000313" key="2">
    <source>
        <dbReference type="EMBL" id="QTA78077.1"/>
    </source>
</evidence>
<name>A0A975B3F2_9BACT</name>
<proteinExistence type="predicted"/>
<evidence type="ECO:0000313" key="3">
    <source>
        <dbReference type="Proteomes" id="UP000663720"/>
    </source>
</evidence>
<dbReference type="EMBL" id="CP061799">
    <property type="protein sequence ID" value="QTA78077.1"/>
    <property type="molecule type" value="Genomic_DNA"/>
</dbReference>
<protein>
    <submittedName>
        <fullName evidence="2">Uncharacterized protein</fullName>
    </submittedName>
</protein>
<feature type="region of interest" description="Disordered" evidence="1">
    <location>
        <begin position="116"/>
        <end position="176"/>
    </location>
</feature>
<dbReference type="KEGG" id="dli:dnl_02870"/>
<feature type="compositionally biased region" description="Basic and acidic residues" evidence="1">
    <location>
        <begin position="148"/>
        <end position="158"/>
    </location>
</feature>
<reference evidence="2" key="1">
    <citation type="journal article" date="2021" name="Microb. Physiol.">
        <title>Proteogenomic Insights into the Physiology of Marine, Sulfate-Reducing, Filamentous Desulfonema limicola and Desulfonema magnum.</title>
        <authorList>
            <person name="Schnaars V."/>
            <person name="Wohlbrand L."/>
            <person name="Scheve S."/>
            <person name="Hinrichs C."/>
            <person name="Reinhardt R."/>
            <person name="Rabus R."/>
        </authorList>
    </citation>
    <scope>NUCLEOTIDE SEQUENCE</scope>
    <source>
        <strain evidence="2">5ac10</strain>
    </source>
</reference>
<sequence>MKNKKTKKSNVQLIISVLKTGETLKSKDISDTIVQETGKLIKVQDVASMLSRVSNPSKSDLGYFLNKIPDGNTFAYHLYKEACELSEEQIYGLTLKTGNSKYTIDQALKDFPELESYVKNPKPVPKKTDSKPESKKTKTKAKAKAKPVKKDVKKDDSRPAPPQPEPDKIVVNQEKIDTENNIFDELEKLTAKLKEMDGKDNMNIKDIDVNVSFRLSTSED</sequence>
<dbReference type="Proteomes" id="UP000663720">
    <property type="component" value="Chromosome"/>
</dbReference>
<feature type="compositionally biased region" description="Basic residues" evidence="1">
    <location>
        <begin position="137"/>
        <end position="147"/>
    </location>
</feature>
<evidence type="ECO:0000256" key="1">
    <source>
        <dbReference type="SAM" id="MobiDB-lite"/>
    </source>
</evidence>
<dbReference type="AlphaFoldDB" id="A0A975B3F2"/>